<evidence type="ECO:0000259" key="1">
    <source>
        <dbReference type="PROSITE" id="PS50113"/>
    </source>
</evidence>
<dbReference type="Gene3D" id="3.30.450.20">
    <property type="entry name" value="PAS domain"/>
    <property type="match status" value="1"/>
</dbReference>
<dbReference type="PROSITE" id="PS50883">
    <property type="entry name" value="EAL"/>
    <property type="match status" value="1"/>
</dbReference>
<reference evidence="4 5" key="1">
    <citation type="journal article" date="2015" name="Antonie Van Leeuwenhoek">
        <title>Oceanobacillus bengalensis sp. nov., a bacterium isolated from seawater of the Bay of Bengal.</title>
        <authorList>
            <person name="Yongchang O."/>
            <person name="Xiang W."/>
            <person name="Wang G."/>
        </authorList>
    </citation>
    <scope>NUCLEOTIDE SEQUENCE [LARGE SCALE GENOMIC DNA]</scope>
    <source>
        <strain evidence="4 5">MCCC 1K00260</strain>
    </source>
</reference>
<dbReference type="InterPro" id="IPR000700">
    <property type="entry name" value="PAS-assoc_C"/>
</dbReference>
<comment type="caution">
    <text evidence="4">The sequence shown here is derived from an EMBL/GenBank/DDBJ whole genome shotgun (WGS) entry which is preliminary data.</text>
</comment>
<dbReference type="EMBL" id="RBZO01000004">
    <property type="protein sequence ID" value="RKQ17521.1"/>
    <property type="molecule type" value="Genomic_DNA"/>
</dbReference>
<dbReference type="OrthoDB" id="9759607at2"/>
<protein>
    <submittedName>
        <fullName evidence="4">EAL domain-containing protein</fullName>
    </submittedName>
</protein>
<evidence type="ECO:0000313" key="4">
    <source>
        <dbReference type="EMBL" id="RKQ17521.1"/>
    </source>
</evidence>
<proteinExistence type="predicted"/>
<feature type="domain" description="PAC" evidence="1">
    <location>
        <begin position="88"/>
        <end position="140"/>
    </location>
</feature>
<dbReference type="CDD" id="cd00130">
    <property type="entry name" value="PAS"/>
    <property type="match status" value="1"/>
</dbReference>
<gene>
    <name evidence="4" type="ORF">D8M05_03715</name>
</gene>
<dbReference type="InterPro" id="IPR043128">
    <property type="entry name" value="Rev_trsase/Diguanyl_cyclase"/>
</dbReference>
<dbReference type="FunFam" id="3.30.70.270:FF:000001">
    <property type="entry name" value="Diguanylate cyclase domain protein"/>
    <property type="match status" value="1"/>
</dbReference>
<feature type="domain" description="EAL" evidence="2">
    <location>
        <begin position="317"/>
        <end position="568"/>
    </location>
</feature>
<evidence type="ECO:0000313" key="5">
    <source>
        <dbReference type="Proteomes" id="UP000281813"/>
    </source>
</evidence>
<dbReference type="NCBIfam" id="TIGR00254">
    <property type="entry name" value="GGDEF"/>
    <property type="match status" value="1"/>
</dbReference>
<sequence length="570" mass="65848">MIHLTYETQLDETQKKLRDLEFALNESAIVAITDSKGIIQFANDKFCHISKYRQQELIGSNQNIVNSGYHSNSFFKELWTTIGAGNVWHGEIKNRAKDGTYYWVDTTIVPFLNDQGKPYQYTSIRYDITTRKAYEEYIEEMAYYDALTHLPNRNQLYKWVDEHPRKTDETYTVFFLDLDNFKIINDNFGHGIGDKVLEEVSGRLRACLRESDFVSRQGGDEFIVILENNTDKDTAMCIARKILDTISLPIYINDKEMSTTVSIGINNETLNKIPENCQEFIETSIKKADTAMYHAKKNGGNNFCFSTPDQNMEMDRKFQMELELKNALASDEFKIVYQPLINLKNNQIVGVEALLRWKNKELGSVSPIEFIPILEKTGQIIQVGKWILWSVCNQMKMWQENGTYLERISVNVSPIQFKDKKFVQDLKQIINETELDASYIELEITEGTILEIENVSQTLHDLQELGVKVSIDDFGTGYSSLSYLKQLPIDTLKIDKSFIDDLDMDGEIIVNTIISMGKNLRFRVIAEGIETPQQLNYLKKQECHEGQGYYFSRPVNDKEIALLYKKLQSK</sequence>
<dbReference type="PROSITE" id="PS50887">
    <property type="entry name" value="GGDEF"/>
    <property type="match status" value="1"/>
</dbReference>
<name>A0A494Z4S5_9BACI</name>
<dbReference type="InterPro" id="IPR035965">
    <property type="entry name" value="PAS-like_dom_sf"/>
</dbReference>
<dbReference type="Pfam" id="PF00990">
    <property type="entry name" value="GGDEF"/>
    <property type="match status" value="1"/>
</dbReference>
<keyword evidence="5" id="KW-1185">Reference proteome</keyword>
<dbReference type="Gene3D" id="3.20.20.450">
    <property type="entry name" value="EAL domain"/>
    <property type="match status" value="1"/>
</dbReference>
<evidence type="ECO:0000259" key="2">
    <source>
        <dbReference type="PROSITE" id="PS50883"/>
    </source>
</evidence>
<feature type="domain" description="GGDEF" evidence="3">
    <location>
        <begin position="169"/>
        <end position="308"/>
    </location>
</feature>
<dbReference type="SMART" id="SM00086">
    <property type="entry name" value="PAC"/>
    <property type="match status" value="1"/>
</dbReference>
<dbReference type="PROSITE" id="PS50113">
    <property type="entry name" value="PAC"/>
    <property type="match status" value="1"/>
</dbReference>
<dbReference type="PANTHER" id="PTHR44757:SF2">
    <property type="entry name" value="BIOFILM ARCHITECTURE MAINTENANCE PROTEIN MBAA"/>
    <property type="match status" value="1"/>
</dbReference>
<dbReference type="Proteomes" id="UP000281813">
    <property type="component" value="Unassembled WGS sequence"/>
</dbReference>
<dbReference type="SMART" id="SM00267">
    <property type="entry name" value="GGDEF"/>
    <property type="match status" value="1"/>
</dbReference>
<accession>A0A494Z4S5</accession>
<dbReference type="AlphaFoldDB" id="A0A494Z4S5"/>
<organism evidence="4 5">
    <name type="scientific">Oceanobacillus bengalensis</name>
    <dbReference type="NCBI Taxonomy" id="1435466"/>
    <lineage>
        <taxon>Bacteria</taxon>
        <taxon>Bacillati</taxon>
        <taxon>Bacillota</taxon>
        <taxon>Bacilli</taxon>
        <taxon>Bacillales</taxon>
        <taxon>Bacillaceae</taxon>
        <taxon>Oceanobacillus</taxon>
    </lineage>
</organism>
<dbReference type="Pfam" id="PF13426">
    <property type="entry name" value="PAS_9"/>
    <property type="match status" value="1"/>
</dbReference>
<dbReference type="InterPro" id="IPR000014">
    <property type="entry name" value="PAS"/>
</dbReference>
<dbReference type="Pfam" id="PF00563">
    <property type="entry name" value="EAL"/>
    <property type="match status" value="1"/>
</dbReference>
<dbReference type="NCBIfam" id="TIGR00229">
    <property type="entry name" value="sensory_box"/>
    <property type="match status" value="1"/>
</dbReference>
<dbReference type="InterPro" id="IPR029787">
    <property type="entry name" value="Nucleotide_cyclase"/>
</dbReference>
<dbReference type="Gene3D" id="3.30.70.270">
    <property type="match status" value="1"/>
</dbReference>
<dbReference type="SUPFAM" id="SSF55785">
    <property type="entry name" value="PYP-like sensor domain (PAS domain)"/>
    <property type="match status" value="1"/>
</dbReference>
<dbReference type="PANTHER" id="PTHR44757">
    <property type="entry name" value="DIGUANYLATE CYCLASE DGCP"/>
    <property type="match status" value="1"/>
</dbReference>
<dbReference type="InterPro" id="IPR052155">
    <property type="entry name" value="Biofilm_reg_signaling"/>
</dbReference>
<dbReference type="InterPro" id="IPR035919">
    <property type="entry name" value="EAL_sf"/>
</dbReference>
<dbReference type="CDD" id="cd01949">
    <property type="entry name" value="GGDEF"/>
    <property type="match status" value="1"/>
</dbReference>
<dbReference type="InterPro" id="IPR000160">
    <property type="entry name" value="GGDEF_dom"/>
</dbReference>
<dbReference type="SUPFAM" id="SSF141868">
    <property type="entry name" value="EAL domain-like"/>
    <property type="match status" value="1"/>
</dbReference>
<dbReference type="CDD" id="cd01948">
    <property type="entry name" value="EAL"/>
    <property type="match status" value="1"/>
</dbReference>
<dbReference type="SMART" id="SM00052">
    <property type="entry name" value="EAL"/>
    <property type="match status" value="1"/>
</dbReference>
<evidence type="ECO:0000259" key="3">
    <source>
        <dbReference type="PROSITE" id="PS50887"/>
    </source>
</evidence>
<dbReference type="InterPro" id="IPR001610">
    <property type="entry name" value="PAC"/>
</dbReference>
<dbReference type="InterPro" id="IPR001633">
    <property type="entry name" value="EAL_dom"/>
</dbReference>
<dbReference type="SUPFAM" id="SSF55073">
    <property type="entry name" value="Nucleotide cyclase"/>
    <property type="match status" value="1"/>
</dbReference>